<protein>
    <recommendedName>
        <fullName evidence="1">DUF559 domain-containing protein</fullName>
    </recommendedName>
</protein>
<proteinExistence type="predicted"/>
<gene>
    <name evidence="2" type="ORF">CWD94_06015</name>
</gene>
<feature type="domain" description="DUF559" evidence="1">
    <location>
        <begin position="43"/>
        <end position="116"/>
    </location>
</feature>
<organism evidence="2 3">
    <name type="scientific">Lysinibacillus xylanilyticus</name>
    <dbReference type="NCBI Taxonomy" id="582475"/>
    <lineage>
        <taxon>Bacteria</taxon>
        <taxon>Bacillati</taxon>
        <taxon>Bacillota</taxon>
        <taxon>Bacilli</taxon>
        <taxon>Bacillales</taxon>
        <taxon>Bacillaceae</taxon>
        <taxon>Lysinibacillus</taxon>
    </lineage>
</organism>
<sequence length="403" mass="47278">MMNPKIRNENSPLEELMEAALNEANIKFRAQYTVYDGNKDKWNAKYTLDFLIYGEFCKIAVECDGNTYHDSSEARERDLRRDLWVKQLAFDDTLRFNTEQIKYNLDGCIKQIKNTIQAYDKIKYDKEKKFVFDITKIPSCVPKQDAEYIYKDLSKVIQHICNNAHTEVKITNRKKPFIVNAVRKSIFESGYAEINNTFVHFDSPQLETYKNHIDILFGAYNIPCSVIVASRMQEVEIPKELANDPTILKIIILYVTPSKLFKGKSFIILNGTTSNNNKVIHSDLVDYYEQDFDAIKCEELINEAERLERKLKQVYKKLYVLNHFRNSLVRKPFSTVDKVMYEKILISIKQFLLSKDLYLNEDVEALDIAVDWIKSEGIYFKNVPYTVHDVTLTIQHFRNKMVK</sequence>
<dbReference type="Gene3D" id="3.40.960.10">
    <property type="entry name" value="VSR Endonuclease"/>
    <property type="match status" value="1"/>
</dbReference>
<dbReference type="RefSeq" id="WP_100542519.1">
    <property type="nucleotide sequence ID" value="NZ_PHQY01000331.1"/>
</dbReference>
<evidence type="ECO:0000259" key="1">
    <source>
        <dbReference type="Pfam" id="PF04480"/>
    </source>
</evidence>
<name>A0A2M9Q931_9BACI</name>
<reference evidence="2 3" key="1">
    <citation type="submission" date="2017-11" db="EMBL/GenBank/DDBJ databases">
        <title>Bacterial isolate from king chilli rhizosphere.</title>
        <authorList>
            <person name="Takhelmayum P."/>
            <person name="Sarangthem I."/>
        </authorList>
    </citation>
    <scope>NUCLEOTIDE SEQUENCE [LARGE SCALE GENOMIC DNA]</scope>
    <source>
        <strain evidence="3">t26</strain>
    </source>
</reference>
<dbReference type="InterPro" id="IPR007569">
    <property type="entry name" value="DUF559"/>
</dbReference>
<evidence type="ECO:0000313" key="2">
    <source>
        <dbReference type="EMBL" id="PJO44563.1"/>
    </source>
</evidence>
<accession>A0A2M9Q931</accession>
<dbReference type="Proteomes" id="UP000232101">
    <property type="component" value="Unassembled WGS sequence"/>
</dbReference>
<dbReference type="Pfam" id="PF04480">
    <property type="entry name" value="DUF559"/>
    <property type="match status" value="1"/>
</dbReference>
<dbReference type="AlphaFoldDB" id="A0A2M9Q931"/>
<dbReference type="EMBL" id="PHQY01000331">
    <property type="protein sequence ID" value="PJO44563.1"/>
    <property type="molecule type" value="Genomic_DNA"/>
</dbReference>
<comment type="caution">
    <text evidence="2">The sequence shown here is derived from an EMBL/GenBank/DDBJ whole genome shotgun (WGS) entry which is preliminary data.</text>
</comment>
<evidence type="ECO:0000313" key="3">
    <source>
        <dbReference type="Proteomes" id="UP000232101"/>
    </source>
</evidence>